<feature type="compositionally biased region" description="Gly residues" evidence="3">
    <location>
        <begin position="123"/>
        <end position="134"/>
    </location>
</feature>
<feature type="compositionally biased region" description="Acidic residues" evidence="3">
    <location>
        <begin position="136"/>
        <end position="157"/>
    </location>
</feature>
<dbReference type="InterPro" id="IPR038187">
    <property type="entry name" value="NAC_A/B_dom_sf"/>
</dbReference>
<dbReference type="EMBL" id="CAUYUE010000017">
    <property type="protein sequence ID" value="CAK0787404.1"/>
    <property type="molecule type" value="Genomic_DNA"/>
</dbReference>
<accession>A0AAV1IJU7</accession>
<evidence type="ECO:0000256" key="1">
    <source>
        <dbReference type="ARBA" id="ARBA00005296"/>
    </source>
</evidence>
<comment type="caution">
    <text evidence="5">The sequence shown here is derived from an EMBL/GenBank/DDBJ whole genome shotgun (WGS) entry which is preliminary data.</text>
</comment>
<organism evidence="5 6">
    <name type="scientific">Coccomyxa viridis</name>
    <dbReference type="NCBI Taxonomy" id="1274662"/>
    <lineage>
        <taxon>Eukaryota</taxon>
        <taxon>Viridiplantae</taxon>
        <taxon>Chlorophyta</taxon>
        <taxon>core chlorophytes</taxon>
        <taxon>Trebouxiophyceae</taxon>
        <taxon>Trebouxiophyceae incertae sedis</taxon>
        <taxon>Coccomyxaceae</taxon>
        <taxon>Coccomyxa</taxon>
    </lineage>
</organism>
<keyword evidence="6" id="KW-1185">Reference proteome</keyword>
<dbReference type="CDD" id="cd22055">
    <property type="entry name" value="NAC_BTF3"/>
    <property type="match status" value="1"/>
</dbReference>
<comment type="subunit">
    <text evidence="2">Part of the nascent polypeptide-associated complex (NAC).</text>
</comment>
<gene>
    <name evidence="5" type="ORF">CVIRNUC_010624</name>
</gene>
<dbReference type="SMART" id="SM01407">
    <property type="entry name" value="NAC"/>
    <property type="match status" value="1"/>
</dbReference>
<evidence type="ECO:0000313" key="5">
    <source>
        <dbReference type="EMBL" id="CAK0787404.1"/>
    </source>
</evidence>
<keyword evidence="2" id="KW-0805">Transcription regulation</keyword>
<reference evidence="5 6" key="1">
    <citation type="submission" date="2023-10" db="EMBL/GenBank/DDBJ databases">
        <authorList>
            <person name="Maclean D."/>
            <person name="Macfadyen A."/>
        </authorList>
    </citation>
    <scope>NUCLEOTIDE SEQUENCE [LARGE SCALE GENOMIC DNA]</scope>
</reference>
<dbReference type="FunFam" id="2.20.70.30:FF:000001">
    <property type="entry name" value="Transcription factor BTF3 homolog"/>
    <property type="match status" value="1"/>
</dbReference>
<sequence>MNVERLQKMAGTVRTGGKGTVRRKKKAVHKVSTTDDKRLQATLKRLGVNTIPGIEEVNLFVDNDVIHFTNPKVQASIAANTFVVSGPSQTRKLHELLPSILPQLGADNMDQLRKLAQNFPQAGGMGRGPPGGVGTIEEEDEDDDVPDLVENFDETAK</sequence>
<comment type="similarity">
    <text evidence="1 2">Belongs to the NAC-beta family.</text>
</comment>
<name>A0AAV1IJU7_9CHLO</name>
<dbReference type="Gene3D" id="2.20.70.30">
    <property type="entry name" value="Nascent polypeptide-associated complex domain"/>
    <property type="match status" value="1"/>
</dbReference>
<dbReference type="Pfam" id="PF01849">
    <property type="entry name" value="NAC"/>
    <property type="match status" value="1"/>
</dbReference>
<feature type="domain" description="NAC-A/B" evidence="4">
    <location>
        <begin position="33"/>
        <end position="97"/>
    </location>
</feature>
<dbReference type="PROSITE" id="PS51151">
    <property type="entry name" value="NAC_AB"/>
    <property type="match status" value="1"/>
</dbReference>
<dbReference type="InterPro" id="IPR002715">
    <property type="entry name" value="Nas_poly-pep-assoc_cplx_dom"/>
</dbReference>
<protein>
    <recommendedName>
        <fullName evidence="2">Nascent polypeptide-associated complex subunit beta</fullName>
    </recommendedName>
</protein>
<feature type="region of interest" description="Disordered" evidence="3">
    <location>
        <begin position="119"/>
        <end position="157"/>
    </location>
</feature>
<evidence type="ECO:0000313" key="6">
    <source>
        <dbReference type="Proteomes" id="UP001314263"/>
    </source>
</evidence>
<dbReference type="PANTHER" id="PTHR10351">
    <property type="entry name" value="TRANSCRIPTION FACTOR BTF3 FAMILY MEMBER"/>
    <property type="match status" value="1"/>
</dbReference>
<dbReference type="Proteomes" id="UP001314263">
    <property type="component" value="Unassembled WGS sequence"/>
</dbReference>
<dbReference type="InterPro" id="IPR039370">
    <property type="entry name" value="BTF3"/>
</dbReference>
<proteinExistence type="inferred from homology"/>
<evidence type="ECO:0000259" key="4">
    <source>
        <dbReference type="PROSITE" id="PS51151"/>
    </source>
</evidence>
<keyword evidence="2" id="KW-0804">Transcription</keyword>
<evidence type="ECO:0000256" key="2">
    <source>
        <dbReference type="RuleBase" id="RU361272"/>
    </source>
</evidence>
<dbReference type="AlphaFoldDB" id="A0AAV1IJU7"/>
<evidence type="ECO:0000256" key="3">
    <source>
        <dbReference type="SAM" id="MobiDB-lite"/>
    </source>
</evidence>